<reference evidence="3 4" key="1">
    <citation type="submission" date="2020-12" db="EMBL/GenBank/DDBJ databases">
        <title>FDA dAtabase for Regulatory Grade micrObial Sequences (FDA-ARGOS): Supporting development and validation of Infectious Disease Dx tests.</title>
        <authorList>
            <person name="Sproer C."/>
            <person name="Gronow S."/>
            <person name="Severitt S."/>
            <person name="Schroder I."/>
            <person name="Tallon L."/>
            <person name="Sadzewicz L."/>
            <person name="Zhao X."/>
            <person name="Boylan J."/>
            <person name="Ott S."/>
            <person name="Bowen H."/>
            <person name="Vavikolanu K."/>
            <person name="Mehta A."/>
            <person name="Aluvathingal J."/>
            <person name="Nadendla S."/>
            <person name="Lowell S."/>
            <person name="Myers T."/>
            <person name="Yan Y."/>
            <person name="Sichtig H."/>
        </authorList>
    </citation>
    <scope>NUCLEOTIDE SEQUENCE [LARGE SCALE GENOMIC DNA]</scope>
    <source>
        <strain evidence="3 4">FDAARGOS_909</strain>
    </source>
</reference>
<dbReference type="InterPro" id="IPR001296">
    <property type="entry name" value="Glyco_trans_1"/>
</dbReference>
<evidence type="ECO:0000313" key="3">
    <source>
        <dbReference type="EMBL" id="QPS07611.1"/>
    </source>
</evidence>
<dbReference type="CDD" id="cd04179">
    <property type="entry name" value="DPM_DPG-synthase_like"/>
    <property type="match status" value="1"/>
</dbReference>
<dbReference type="InterPro" id="IPR029044">
    <property type="entry name" value="Nucleotide-diphossugar_trans"/>
</dbReference>
<sequence length="617" mass="69404">MALRILHVGKFFPPYRGGMEVFLADLVHEQRRQGIDAHALVHGDPLPDDPSWLERVPVQFNLVYAPMAIGFRRALGRAIERVQPDVLHMHLPNNSALWALTLPIARRVPWVIHWHSDVVVSNIKWSVALAYMLYRPFEQALLERAQQVFATSPPYLEASNALRAWRGKCEIVPLGLDLRNIPPPAALSPGQGWRSETRLRLLSIGRLTYYKGFETLIRAVSTMPGVELLIAGEGELRTSLEALIRQCTPEGRPTPVRLTGAVSDGEKHALFASCDIFCLASRERTEAFGIVLLEAMLHGKPCLVTDLPGSGMPWVVAHAHAGLHVPFEDQDAWRSSIARLQHNTALRQRLGQSGHKALHRFFSIGPCEQSVARHYRSLAPDTRPAKPRQDLLVVISTRNNETEIGHLIRRVHALVKASVLVVDNRSTDATCHEAEECGARVLRPLLAMTNWGSLQTGLRYAQTHGFQTVVTIDAEGRYEVEELPALLAQREQADMVVAYFSERNSLVRRIAWQWFRWLTGFGLRDFVSGFRLYNRQALETATSTQATMLDYQDIGTLLLMRRQGLRIAEVALPLHTARVNRSKIFRSWGNAVRYAAVSSLLSIAHGRARQRPLRPPR</sequence>
<dbReference type="InterPro" id="IPR050194">
    <property type="entry name" value="Glycosyltransferase_grp1"/>
</dbReference>
<protein>
    <submittedName>
        <fullName evidence="3">Glycosyltransferase</fullName>
    </submittedName>
</protein>
<evidence type="ECO:0000259" key="2">
    <source>
        <dbReference type="Pfam" id="PF13579"/>
    </source>
</evidence>
<dbReference type="Gene3D" id="3.90.550.10">
    <property type="entry name" value="Spore Coat Polysaccharide Biosynthesis Protein SpsA, Chain A"/>
    <property type="match status" value="1"/>
</dbReference>
<dbReference type="GO" id="GO:0016757">
    <property type="term" value="F:glycosyltransferase activity"/>
    <property type="evidence" value="ECO:0007669"/>
    <property type="project" value="InterPro"/>
</dbReference>
<dbReference type="SUPFAM" id="SSF53756">
    <property type="entry name" value="UDP-Glycosyltransferase/glycogen phosphorylase"/>
    <property type="match status" value="1"/>
</dbReference>
<keyword evidence="3" id="KW-0808">Transferase</keyword>
<feature type="domain" description="Glycosyl transferase family 1" evidence="1">
    <location>
        <begin position="196"/>
        <end position="356"/>
    </location>
</feature>
<name>A0A7T2S289_DELAC</name>
<accession>A0A7T2S289</accession>
<dbReference type="SUPFAM" id="SSF53448">
    <property type="entry name" value="Nucleotide-diphospho-sugar transferases"/>
    <property type="match status" value="1"/>
</dbReference>
<dbReference type="RefSeq" id="WP_197955125.1">
    <property type="nucleotide sequence ID" value="NZ_CP065668.1"/>
</dbReference>
<evidence type="ECO:0000259" key="1">
    <source>
        <dbReference type="Pfam" id="PF00534"/>
    </source>
</evidence>
<evidence type="ECO:0000313" key="4">
    <source>
        <dbReference type="Proteomes" id="UP000594778"/>
    </source>
</evidence>
<dbReference type="Pfam" id="PF13579">
    <property type="entry name" value="Glyco_trans_4_4"/>
    <property type="match status" value="1"/>
</dbReference>
<feature type="domain" description="Glycosyltransferase subfamily 4-like N-terminal" evidence="2">
    <location>
        <begin position="17"/>
        <end position="175"/>
    </location>
</feature>
<dbReference type="EMBL" id="CP065668">
    <property type="protein sequence ID" value="QPS07611.1"/>
    <property type="molecule type" value="Genomic_DNA"/>
</dbReference>
<dbReference type="AlphaFoldDB" id="A0A7T2S289"/>
<dbReference type="PANTHER" id="PTHR45947">
    <property type="entry name" value="SULFOQUINOVOSYL TRANSFERASE SQD2"/>
    <property type="match status" value="1"/>
</dbReference>
<proteinExistence type="predicted"/>
<organism evidence="3 4">
    <name type="scientific">Delftia acidovorans</name>
    <name type="common">Pseudomonas acidovorans</name>
    <name type="synonym">Comamonas acidovorans</name>
    <dbReference type="NCBI Taxonomy" id="80866"/>
    <lineage>
        <taxon>Bacteria</taxon>
        <taxon>Pseudomonadati</taxon>
        <taxon>Pseudomonadota</taxon>
        <taxon>Betaproteobacteria</taxon>
        <taxon>Burkholderiales</taxon>
        <taxon>Comamonadaceae</taxon>
        <taxon>Delftia</taxon>
    </lineage>
</organism>
<dbReference type="Gene3D" id="3.40.50.2000">
    <property type="entry name" value="Glycogen Phosphorylase B"/>
    <property type="match status" value="2"/>
</dbReference>
<dbReference type="PANTHER" id="PTHR45947:SF3">
    <property type="entry name" value="SULFOQUINOVOSYL TRANSFERASE SQD2"/>
    <property type="match status" value="1"/>
</dbReference>
<gene>
    <name evidence="3" type="ORF">I6G66_25575</name>
</gene>
<dbReference type="Pfam" id="PF00534">
    <property type="entry name" value="Glycos_transf_1"/>
    <property type="match status" value="1"/>
</dbReference>
<dbReference type="Proteomes" id="UP000594778">
    <property type="component" value="Chromosome"/>
</dbReference>
<dbReference type="InterPro" id="IPR028098">
    <property type="entry name" value="Glyco_trans_4-like_N"/>
</dbReference>